<organism evidence="2 3">
    <name type="scientific">Flavobacterium rhizophilum</name>
    <dbReference type="NCBI Taxonomy" id="3163296"/>
    <lineage>
        <taxon>Bacteria</taxon>
        <taxon>Pseudomonadati</taxon>
        <taxon>Bacteroidota</taxon>
        <taxon>Flavobacteriia</taxon>
        <taxon>Flavobacteriales</taxon>
        <taxon>Flavobacteriaceae</taxon>
        <taxon>Flavobacterium</taxon>
    </lineage>
</organism>
<accession>A0ABW8YFD8</accession>
<keyword evidence="1" id="KW-0472">Membrane</keyword>
<dbReference type="EMBL" id="JBELQB010000014">
    <property type="protein sequence ID" value="MFL9838979.1"/>
    <property type="molecule type" value="Genomic_DNA"/>
</dbReference>
<keyword evidence="1" id="KW-0812">Transmembrane</keyword>
<evidence type="ECO:0000256" key="1">
    <source>
        <dbReference type="SAM" id="Phobius"/>
    </source>
</evidence>
<dbReference type="RefSeq" id="WP_408075926.1">
    <property type="nucleotide sequence ID" value="NZ_JBELQB010000014.1"/>
</dbReference>
<keyword evidence="1" id="KW-1133">Transmembrane helix</keyword>
<sequence>MLKFIKHNMDTISGIEIYPIISLLIFFIFFVSLYTWVYTYKKDKINEMSNLPFSDNDNDNQ</sequence>
<dbReference type="Proteomes" id="UP001629059">
    <property type="component" value="Unassembled WGS sequence"/>
</dbReference>
<gene>
    <name evidence="2" type="ORF">ABS768_15835</name>
</gene>
<feature type="transmembrane region" description="Helical" evidence="1">
    <location>
        <begin position="20"/>
        <end position="40"/>
    </location>
</feature>
<comment type="caution">
    <text evidence="2">The sequence shown here is derived from an EMBL/GenBank/DDBJ whole genome shotgun (WGS) entry which is preliminary data.</text>
</comment>
<reference evidence="2 3" key="1">
    <citation type="submission" date="2024-06" db="EMBL/GenBank/DDBJ databases">
        <authorList>
            <person name="Kaempfer P."/>
            <person name="Viver T."/>
        </authorList>
    </citation>
    <scope>NUCLEOTIDE SEQUENCE [LARGE SCALE GENOMIC DNA]</scope>
    <source>
        <strain evidence="2 3">ST-75</strain>
    </source>
</reference>
<protein>
    <submittedName>
        <fullName evidence="2">CcoQ/FixQ family Cbb3-type cytochrome c oxidase assembly chaperone</fullName>
    </submittedName>
</protein>
<proteinExistence type="predicted"/>
<evidence type="ECO:0000313" key="2">
    <source>
        <dbReference type="EMBL" id="MFL9838979.1"/>
    </source>
</evidence>
<keyword evidence="3" id="KW-1185">Reference proteome</keyword>
<name>A0ABW8YFD8_9FLAO</name>
<evidence type="ECO:0000313" key="3">
    <source>
        <dbReference type="Proteomes" id="UP001629059"/>
    </source>
</evidence>